<dbReference type="OrthoDB" id="9795145at2"/>
<dbReference type="GO" id="GO:0051082">
    <property type="term" value="F:unfolded protein binding"/>
    <property type="evidence" value="ECO:0007669"/>
    <property type="project" value="InterPro"/>
</dbReference>
<sequence>MADQHEQQTGQPVFRMQKMYIKDLSFESPHAPQVFQASQKHEPTIELDLKLKHEVVAEDNYEVSMTVTAKMVDKSNNDTVLMVVELEHAAVFLLRGIPEEHLERLLRVDCPFMLFPFTRQIVAQVTMDGGFLPLNLEPINFAAMYENMKNKNQKQDA</sequence>
<dbReference type="InterPro" id="IPR003708">
    <property type="entry name" value="SecB"/>
</dbReference>
<evidence type="ECO:0000256" key="3">
    <source>
        <dbReference type="ARBA" id="ARBA00022927"/>
    </source>
</evidence>
<reference evidence="5 6" key="1">
    <citation type="journal article" date="2018" name="MBio">
        <title>Insights into the evolution of host association through the isolation and characterization of a novel human periodontal pathobiont, Desulfobulbus oralis.</title>
        <authorList>
            <person name="Cross K.L."/>
            <person name="Chirania P."/>
            <person name="Xiong W."/>
            <person name="Beall C.J."/>
            <person name="Elkins J.G."/>
            <person name="Giannone R.J."/>
            <person name="Griffen A.L."/>
            <person name="Guss A.M."/>
            <person name="Hettich R.L."/>
            <person name="Joshi S.S."/>
            <person name="Mokrzan E.M."/>
            <person name="Martin R.K."/>
            <person name="Zhulin I.B."/>
            <person name="Leys E.J."/>
            <person name="Podar M."/>
        </authorList>
    </citation>
    <scope>NUCLEOTIDE SEQUENCE [LARGE SCALE GENOMIC DNA]</scope>
    <source>
        <strain evidence="5 6">ORNL</strain>
    </source>
</reference>
<organism evidence="5 6">
    <name type="scientific">Desulfobulbus oralis</name>
    <dbReference type="NCBI Taxonomy" id="1986146"/>
    <lineage>
        <taxon>Bacteria</taxon>
        <taxon>Pseudomonadati</taxon>
        <taxon>Thermodesulfobacteriota</taxon>
        <taxon>Desulfobulbia</taxon>
        <taxon>Desulfobulbales</taxon>
        <taxon>Desulfobulbaceae</taxon>
        <taxon>Desulfobulbus</taxon>
    </lineage>
</organism>
<dbReference type="GO" id="GO:0015031">
    <property type="term" value="P:protein transport"/>
    <property type="evidence" value="ECO:0007669"/>
    <property type="project" value="UniProtKB-KW"/>
</dbReference>
<evidence type="ECO:0000256" key="4">
    <source>
        <dbReference type="ARBA" id="ARBA00023010"/>
    </source>
</evidence>
<dbReference type="AlphaFoldDB" id="A0A2L1GM75"/>
<proteinExistence type="inferred from homology"/>
<keyword evidence="3" id="KW-0653">Protein transport</keyword>
<comment type="similarity">
    <text evidence="1">Belongs to the SecB family.</text>
</comment>
<dbReference type="RefSeq" id="WP_104936047.1">
    <property type="nucleotide sequence ID" value="NZ_CP021255.1"/>
</dbReference>
<dbReference type="PANTHER" id="PTHR36918:SF1">
    <property type="entry name" value="PROTEIN-EXPORT PROTEIN SECB"/>
    <property type="match status" value="1"/>
</dbReference>
<dbReference type="PRINTS" id="PR01594">
    <property type="entry name" value="SECBCHAPRONE"/>
</dbReference>
<dbReference type="EMBL" id="CP021255">
    <property type="protein sequence ID" value="AVD70754.1"/>
    <property type="molecule type" value="Genomic_DNA"/>
</dbReference>
<dbReference type="InterPro" id="IPR035958">
    <property type="entry name" value="SecB-like_sf"/>
</dbReference>
<name>A0A2L1GM75_9BACT</name>
<dbReference type="PANTHER" id="PTHR36918">
    <property type="match status" value="1"/>
</dbReference>
<dbReference type="NCBIfam" id="NF004392">
    <property type="entry name" value="PRK05751.1-3"/>
    <property type="match status" value="1"/>
</dbReference>
<dbReference type="SUPFAM" id="SSF54611">
    <property type="entry name" value="SecB-like"/>
    <property type="match status" value="1"/>
</dbReference>
<dbReference type="HAMAP" id="MF_00821">
    <property type="entry name" value="SecB"/>
    <property type="match status" value="1"/>
</dbReference>
<dbReference type="Pfam" id="PF02556">
    <property type="entry name" value="SecB"/>
    <property type="match status" value="1"/>
</dbReference>
<evidence type="ECO:0000256" key="1">
    <source>
        <dbReference type="ARBA" id="ARBA00009990"/>
    </source>
</evidence>
<dbReference type="KEGG" id="deo:CAY53_04035"/>
<keyword evidence="2" id="KW-0813">Transport</keyword>
<evidence type="ECO:0000313" key="5">
    <source>
        <dbReference type="EMBL" id="AVD70754.1"/>
    </source>
</evidence>
<accession>A0A2L1GM75</accession>
<gene>
    <name evidence="5" type="ORF">CAY53_04035</name>
</gene>
<dbReference type="Proteomes" id="UP000239867">
    <property type="component" value="Chromosome"/>
</dbReference>
<evidence type="ECO:0000256" key="2">
    <source>
        <dbReference type="ARBA" id="ARBA00022448"/>
    </source>
</evidence>
<dbReference type="GO" id="GO:0051262">
    <property type="term" value="P:protein tetramerization"/>
    <property type="evidence" value="ECO:0007669"/>
    <property type="project" value="InterPro"/>
</dbReference>
<protein>
    <submittedName>
        <fullName evidence="5">Protein-export chaperone SecB</fullName>
    </submittedName>
</protein>
<evidence type="ECO:0000313" key="6">
    <source>
        <dbReference type="Proteomes" id="UP000239867"/>
    </source>
</evidence>
<keyword evidence="6" id="KW-1185">Reference proteome</keyword>
<dbReference type="NCBIfam" id="TIGR00809">
    <property type="entry name" value="secB"/>
    <property type="match status" value="1"/>
</dbReference>
<dbReference type="Gene3D" id="3.10.420.10">
    <property type="entry name" value="SecB-like"/>
    <property type="match status" value="1"/>
</dbReference>
<keyword evidence="4" id="KW-0811">Translocation</keyword>